<dbReference type="Proteomes" id="UP000269271">
    <property type="component" value="Unassembled WGS sequence"/>
</dbReference>
<accession>A0A3N8QIB4</accession>
<evidence type="ECO:0000313" key="6">
    <source>
        <dbReference type="Proteomes" id="UP000269271"/>
    </source>
</evidence>
<dbReference type="NCBIfam" id="TIGR01352">
    <property type="entry name" value="tonB_Cterm"/>
    <property type="match status" value="1"/>
</dbReference>
<evidence type="ECO:0000313" key="5">
    <source>
        <dbReference type="EMBL" id="RQT18966.1"/>
    </source>
</evidence>
<keyword evidence="4" id="KW-0472">Membrane</keyword>
<dbReference type="GO" id="GO:0016020">
    <property type="term" value="C:membrane"/>
    <property type="evidence" value="ECO:0007669"/>
    <property type="project" value="UniProtKB-SubCell"/>
</dbReference>
<keyword evidence="2" id="KW-0812">Transmembrane</keyword>
<organism evidence="5 6">
    <name type="scientific">Burkholderia contaminans</name>
    <dbReference type="NCBI Taxonomy" id="488447"/>
    <lineage>
        <taxon>Bacteria</taxon>
        <taxon>Pseudomonadati</taxon>
        <taxon>Pseudomonadota</taxon>
        <taxon>Betaproteobacteria</taxon>
        <taxon>Burkholderiales</taxon>
        <taxon>Burkholderiaceae</taxon>
        <taxon>Burkholderia</taxon>
        <taxon>Burkholderia cepacia complex</taxon>
    </lineage>
</organism>
<dbReference type="SUPFAM" id="SSF74653">
    <property type="entry name" value="TolA/TonB C-terminal domain"/>
    <property type="match status" value="1"/>
</dbReference>
<protein>
    <submittedName>
        <fullName evidence="5">TonB C-terminal domain-containing protein</fullName>
    </submittedName>
</protein>
<dbReference type="AlphaFoldDB" id="A0A3N8QIB4"/>
<dbReference type="RefSeq" id="WP_053060350.1">
    <property type="nucleotide sequence ID" value="NZ_CABVQJ010000022.1"/>
</dbReference>
<proteinExistence type="predicted"/>
<keyword evidence="3" id="KW-1133">Transmembrane helix</keyword>
<evidence type="ECO:0000256" key="3">
    <source>
        <dbReference type="ARBA" id="ARBA00022989"/>
    </source>
</evidence>
<dbReference type="EMBL" id="QTQX01000031">
    <property type="protein sequence ID" value="RQT18966.1"/>
    <property type="molecule type" value="Genomic_DNA"/>
</dbReference>
<comment type="subcellular location">
    <subcellularLocation>
        <location evidence="1">Membrane</location>
        <topology evidence="1">Single-pass membrane protein</topology>
    </subcellularLocation>
</comment>
<comment type="caution">
    <text evidence="5">The sequence shown here is derived from an EMBL/GenBank/DDBJ whole genome shotgun (WGS) entry which is preliminary data.</text>
</comment>
<dbReference type="InterPro" id="IPR006260">
    <property type="entry name" value="TonB/TolA_C"/>
</dbReference>
<evidence type="ECO:0000256" key="1">
    <source>
        <dbReference type="ARBA" id="ARBA00004167"/>
    </source>
</evidence>
<gene>
    <name evidence="5" type="ORF">DF037_34470</name>
</gene>
<name>A0A3N8QIB4_9BURK</name>
<dbReference type="Pfam" id="PF13103">
    <property type="entry name" value="TonB_2"/>
    <property type="match status" value="1"/>
</dbReference>
<dbReference type="Gene3D" id="3.30.1150.10">
    <property type="match status" value="1"/>
</dbReference>
<reference evidence="5 6" key="1">
    <citation type="submission" date="2018-08" db="EMBL/GenBank/DDBJ databases">
        <title>Comparative analysis of Burkholderia isolates from Puerto Rico.</title>
        <authorList>
            <person name="Hall C."/>
            <person name="Sahl J."/>
            <person name="Wagner D."/>
        </authorList>
    </citation>
    <scope>NUCLEOTIDE SEQUENCE [LARGE SCALE GENOMIC DNA]</scope>
    <source>
        <strain evidence="5 6">Bp9001</strain>
    </source>
</reference>
<evidence type="ECO:0000256" key="2">
    <source>
        <dbReference type="ARBA" id="ARBA00022692"/>
    </source>
</evidence>
<evidence type="ECO:0000256" key="4">
    <source>
        <dbReference type="ARBA" id="ARBA00023136"/>
    </source>
</evidence>
<sequence>MSTKFNLPVWPPREHGTGRAFGLAVALHVLLAAMVISSAGLSHHHAPTGTDTVIKAPGTPLLLTTSAQHTANPASVSLVRTPSAELGTVNALVPVARHLHGITIKPQRLKAPALRISAIAARRPRLPIATTVTAQADGEIERERTARLAALQDIAGGPPPKIDVAASQDYAKTVARRVRANVVVPFEIPGNPSAVIAVTCAPSGALLSVRMQRSSGNPQWDRAVLAAVEKSDPMPRDIDGATPASIVLTFQPKG</sequence>